<dbReference type="SUPFAM" id="SSF51556">
    <property type="entry name" value="Metallo-dependent hydrolases"/>
    <property type="match status" value="1"/>
</dbReference>
<reference evidence="3 4" key="1">
    <citation type="submission" date="2017-04" db="EMBL/GenBank/DDBJ databases">
        <title>Kefir bacterial isolates.</title>
        <authorList>
            <person name="Kim Y."/>
            <person name="Blasche S."/>
            <person name="Patil K.R."/>
        </authorList>
    </citation>
    <scope>NUCLEOTIDE SEQUENCE [LARGE SCALE GENOMIC DNA]</scope>
    <source>
        <strain evidence="3 4">OG2</strain>
    </source>
</reference>
<feature type="domain" description="Urease" evidence="2">
    <location>
        <begin position="1"/>
        <end position="80"/>
    </location>
</feature>
<feature type="non-terminal residue" evidence="3">
    <location>
        <position position="1"/>
    </location>
</feature>
<comment type="caution">
    <text evidence="3">The sequence shown here is derived from an EMBL/GenBank/DDBJ whole genome shotgun (WGS) entry which is preliminary data.</text>
</comment>
<dbReference type="AlphaFoldDB" id="A0A269Z3F2"/>
<dbReference type="PANTHER" id="PTHR43440:SF1">
    <property type="entry name" value="UREASE"/>
    <property type="match status" value="1"/>
</dbReference>
<dbReference type="GO" id="GO:0016151">
    <property type="term" value="F:nickel cation binding"/>
    <property type="evidence" value="ECO:0007669"/>
    <property type="project" value="InterPro"/>
</dbReference>
<evidence type="ECO:0000256" key="1">
    <source>
        <dbReference type="PROSITE-ProRule" id="PRU00700"/>
    </source>
</evidence>
<keyword evidence="1" id="KW-0963">Cytoplasm</keyword>
<dbReference type="InterPro" id="IPR032466">
    <property type="entry name" value="Metal_Hydrolase"/>
</dbReference>
<sequence length="80" mass="9234">AMTFVSNTAYENGIYRQLNLQRMVRPVKNIRNLTKADMKNNSATPKLDVDPQTYEVYVDGEKITSEAATELPLTQRYFLF</sequence>
<evidence type="ECO:0000313" key="4">
    <source>
        <dbReference type="Proteomes" id="UP000216867"/>
    </source>
</evidence>
<dbReference type="PANTHER" id="PTHR43440">
    <property type="entry name" value="UREASE"/>
    <property type="match status" value="1"/>
</dbReference>
<protein>
    <recommendedName>
        <fullName evidence="2">Urease domain-containing protein</fullName>
    </recommendedName>
</protein>
<accession>A0A269Z3F2</accession>
<evidence type="ECO:0000313" key="3">
    <source>
        <dbReference type="EMBL" id="PAK92315.1"/>
    </source>
</evidence>
<dbReference type="InterPro" id="IPR017951">
    <property type="entry name" value="Urease_asu_c"/>
</dbReference>
<organism evidence="3 4">
    <name type="scientific">Brevibacterium casei</name>
    <dbReference type="NCBI Taxonomy" id="33889"/>
    <lineage>
        <taxon>Bacteria</taxon>
        <taxon>Bacillati</taxon>
        <taxon>Actinomycetota</taxon>
        <taxon>Actinomycetes</taxon>
        <taxon>Micrococcales</taxon>
        <taxon>Brevibacteriaceae</taxon>
        <taxon>Brevibacterium</taxon>
    </lineage>
</organism>
<dbReference type="Proteomes" id="UP000216867">
    <property type="component" value="Unassembled WGS sequence"/>
</dbReference>
<dbReference type="EMBL" id="NCWY01000088">
    <property type="protein sequence ID" value="PAK92315.1"/>
    <property type="molecule type" value="Genomic_DNA"/>
</dbReference>
<evidence type="ECO:0000259" key="2">
    <source>
        <dbReference type="PROSITE" id="PS51368"/>
    </source>
</evidence>
<name>A0A269Z3F2_9MICO</name>
<dbReference type="PROSITE" id="PS51368">
    <property type="entry name" value="UREASE_3"/>
    <property type="match status" value="1"/>
</dbReference>
<dbReference type="GO" id="GO:0005737">
    <property type="term" value="C:cytoplasm"/>
    <property type="evidence" value="ECO:0007669"/>
    <property type="project" value="UniProtKB-SubCell"/>
</dbReference>
<comment type="subcellular location">
    <subcellularLocation>
        <location evidence="1">Cytoplasm</location>
    </subcellularLocation>
</comment>
<proteinExistence type="predicted"/>
<gene>
    <name evidence="3" type="ORF">B8X04_17435</name>
</gene>
<dbReference type="GO" id="GO:0009039">
    <property type="term" value="F:urease activity"/>
    <property type="evidence" value="ECO:0007669"/>
    <property type="project" value="InterPro"/>
</dbReference>
<dbReference type="Gene3D" id="3.20.20.140">
    <property type="entry name" value="Metal-dependent hydrolases"/>
    <property type="match status" value="1"/>
</dbReference>
<dbReference type="InterPro" id="IPR050112">
    <property type="entry name" value="Urease_alpha_subunit"/>
</dbReference>
<comment type="caution">
    <text evidence="1">Lacks conserved residue(s) required for the propagation of feature annotation.</text>
</comment>